<feature type="chain" id="PRO_5040833815" evidence="2">
    <location>
        <begin position="25"/>
        <end position="322"/>
    </location>
</feature>
<accession>A0A9X1VX68</accession>
<dbReference type="InterPro" id="IPR005064">
    <property type="entry name" value="BUG"/>
</dbReference>
<organism evidence="3 4">
    <name type="scientific">Variovorax terrae</name>
    <dbReference type="NCBI Taxonomy" id="2923278"/>
    <lineage>
        <taxon>Bacteria</taxon>
        <taxon>Pseudomonadati</taxon>
        <taxon>Pseudomonadota</taxon>
        <taxon>Betaproteobacteria</taxon>
        <taxon>Burkholderiales</taxon>
        <taxon>Comamonadaceae</taxon>
        <taxon>Variovorax</taxon>
    </lineage>
</organism>
<dbReference type="PANTHER" id="PTHR42928:SF5">
    <property type="entry name" value="BLR1237 PROTEIN"/>
    <property type="match status" value="1"/>
</dbReference>
<dbReference type="Pfam" id="PF03401">
    <property type="entry name" value="TctC"/>
    <property type="match status" value="1"/>
</dbReference>
<protein>
    <submittedName>
        <fullName evidence="3">Tripartite tricarboxylate transporter substrate binding protein</fullName>
    </submittedName>
</protein>
<comment type="similarity">
    <text evidence="1">Belongs to the UPF0065 (bug) family.</text>
</comment>
<dbReference type="RefSeq" id="WP_243307866.1">
    <property type="nucleotide sequence ID" value="NZ_JALGBI010000002.1"/>
</dbReference>
<feature type="signal peptide" evidence="2">
    <location>
        <begin position="1"/>
        <end position="24"/>
    </location>
</feature>
<dbReference type="SUPFAM" id="SSF53850">
    <property type="entry name" value="Periplasmic binding protein-like II"/>
    <property type="match status" value="1"/>
</dbReference>
<keyword evidence="2" id="KW-0732">Signal</keyword>
<evidence type="ECO:0000256" key="1">
    <source>
        <dbReference type="ARBA" id="ARBA00006987"/>
    </source>
</evidence>
<sequence>MRLIIRLAIGAAVFVLASMAPAWAAYPDKPIRILVGFPAGSAGDLLARSVGQKLGERLGQPVLVENRTGAGSSIAAEAVAKAPADGYTLLLSTSANVINQSVSSNLKFDFTRDLAPVMLIGENPVVLIGVASTAPRSIAALVARAKALPDRMTYASSGNGTFTHLYGELFKLTTGVKITHVPYRGSVPAMTDLLAGVVDLSFTPVTPVMAHIKSGRLKALAVIGKSRMAALPEVPTFAEAGIPGFDSALWFGLSAPAGTPPAVIDQLNTELRLVLKMPDVKSQLDMQGITIVADGPAKFRQLIAREHGQWTRIVKAADIKAE</sequence>
<evidence type="ECO:0000313" key="3">
    <source>
        <dbReference type="EMBL" id="MCJ0764893.1"/>
    </source>
</evidence>
<dbReference type="Gene3D" id="3.40.190.10">
    <property type="entry name" value="Periplasmic binding protein-like II"/>
    <property type="match status" value="1"/>
</dbReference>
<dbReference type="AlphaFoldDB" id="A0A9X1VX68"/>
<dbReference type="PIRSF" id="PIRSF017082">
    <property type="entry name" value="YflP"/>
    <property type="match status" value="1"/>
</dbReference>
<dbReference type="EMBL" id="JALGBI010000002">
    <property type="protein sequence ID" value="MCJ0764893.1"/>
    <property type="molecule type" value="Genomic_DNA"/>
</dbReference>
<proteinExistence type="inferred from homology"/>
<dbReference type="InterPro" id="IPR042100">
    <property type="entry name" value="Bug_dom1"/>
</dbReference>
<dbReference type="Gene3D" id="3.40.190.150">
    <property type="entry name" value="Bordetella uptake gene, domain 1"/>
    <property type="match status" value="1"/>
</dbReference>
<dbReference type="PANTHER" id="PTHR42928">
    <property type="entry name" value="TRICARBOXYLATE-BINDING PROTEIN"/>
    <property type="match status" value="1"/>
</dbReference>
<dbReference type="Proteomes" id="UP001139447">
    <property type="component" value="Unassembled WGS sequence"/>
</dbReference>
<evidence type="ECO:0000313" key="4">
    <source>
        <dbReference type="Proteomes" id="UP001139447"/>
    </source>
</evidence>
<keyword evidence="4" id="KW-1185">Reference proteome</keyword>
<name>A0A9X1VX68_9BURK</name>
<gene>
    <name evidence="3" type="ORF">MMF98_16880</name>
</gene>
<comment type="caution">
    <text evidence="3">The sequence shown here is derived from an EMBL/GenBank/DDBJ whole genome shotgun (WGS) entry which is preliminary data.</text>
</comment>
<evidence type="ECO:0000256" key="2">
    <source>
        <dbReference type="SAM" id="SignalP"/>
    </source>
</evidence>
<reference evidence="3" key="1">
    <citation type="submission" date="2022-03" db="EMBL/GenBank/DDBJ databases">
        <authorList>
            <person name="Woo C.Y."/>
        </authorList>
    </citation>
    <scope>NUCLEOTIDE SEQUENCE</scope>
    <source>
        <strain evidence="3">CYS-02</strain>
    </source>
</reference>
<dbReference type="CDD" id="cd13578">
    <property type="entry name" value="PBP2_Bug27"/>
    <property type="match status" value="1"/>
</dbReference>